<protein>
    <submittedName>
        <fullName evidence="1">Uncharacterized protein</fullName>
    </submittedName>
</protein>
<accession>E9IPV6</accession>
<dbReference type="Gene3D" id="3.40.1180.10">
    <property type="entry name" value="Decaprenyl diphosphate synthase-like"/>
    <property type="match status" value="1"/>
</dbReference>
<organism>
    <name type="scientific">Solenopsis invicta</name>
    <name type="common">Red imported fire ant</name>
    <name type="synonym">Solenopsis wagneri</name>
    <dbReference type="NCBI Taxonomy" id="13686"/>
    <lineage>
        <taxon>Eukaryota</taxon>
        <taxon>Metazoa</taxon>
        <taxon>Ecdysozoa</taxon>
        <taxon>Arthropoda</taxon>
        <taxon>Hexapoda</taxon>
        <taxon>Insecta</taxon>
        <taxon>Pterygota</taxon>
        <taxon>Neoptera</taxon>
        <taxon>Endopterygota</taxon>
        <taxon>Hymenoptera</taxon>
        <taxon>Apocrita</taxon>
        <taxon>Aculeata</taxon>
        <taxon>Formicoidea</taxon>
        <taxon>Formicidae</taxon>
        <taxon>Myrmicinae</taxon>
        <taxon>Solenopsis</taxon>
    </lineage>
</organism>
<dbReference type="HOGENOM" id="CLU_1596568_0_0_1"/>
<feature type="non-terminal residue" evidence="1">
    <location>
        <position position="167"/>
    </location>
</feature>
<dbReference type="GO" id="GO:0016765">
    <property type="term" value="F:transferase activity, transferring alkyl or aryl (other than methyl) groups"/>
    <property type="evidence" value="ECO:0007669"/>
    <property type="project" value="InterPro"/>
</dbReference>
<reference evidence="1" key="1">
    <citation type="journal article" date="2011" name="Proc. Natl. Acad. Sci. U.S.A.">
        <title>The genome of the fire ant Solenopsis invicta.</title>
        <authorList>
            <person name="Wurm Y."/>
            <person name="Wang J."/>
            <person name="Riba-Grognuz O."/>
            <person name="Corona M."/>
            <person name="Nygaard S."/>
            <person name="Hunt B.G."/>
            <person name="Ingram K.K."/>
            <person name="Falquet L."/>
            <person name="Nipitwattanaphon M."/>
            <person name="Gotzek D."/>
            <person name="Dijkstra M.B."/>
            <person name="Oettler J."/>
            <person name="Comtesse F."/>
            <person name="Shih C.J."/>
            <person name="Wu W.J."/>
            <person name="Yang C.C."/>
            <person name="Thomas J."/>
            <person name="Beaudoing E."/>
            <person name="Pradervand S."/>
            <person name="Flegel V."/>
            <person name="Cook E.D."/>
            <person name="Fabbretti R."/>
            <person name="Stockinger H."/>
            <person name="Long L."/>
            <person name="Farmerie W.G."/>
            <person name="Oakey J."/>
            <person name="Boomsma J.J."/>
            <person name="Pamilo P."/>
            <person name="Yi S.V."/>
            <person name="Heinze J."/>
            <person name="Goodisman M.A."/>
            <person name="Farinelli L."/>
            <person name="Harshman K."/>
            <person name="Hulo N."/>
            <person name="Cerutti L."/>
            <person name="Xenarios I."/>
            <person name="Shoemaker D."/>
            <person name="Keller L."/>
        </authorList>
    </citation>
    <scope>NUCLEOTIDE SEQUENCE [LARGE SCALE GENOMIC DNA]</scope>
</reference>
<proteinExistence type="predicted"/>
<dbReference type="EMBL" id="GL764632">
    <property type="protein sequence ID" value="EFZ17392.1"/>
    <property type="molecule type" value="Genomic_DNA"/>
</dbReference>
<dbReference type="AlphaFoldDB" id="E9IPV6"/>
<name>E9IPV6_SOLIN</name>
<gene>
    <name evidence="1" type="ORF">SINV_01250</name>
</gene>
<evidence type="ECO:0000313" key="1">
    <source>
        <dbReference type="EMBL" id="EFZ17392.1"/>
    </source>
</evidence>
<dbReference type="InterPro" id="IPR036424">
    <property type="entry name" value="UPP_synth-like_sf"/>
</dbReference>
<dbReference type="SUPFAM" id="SSF64005">
    <property type="entry name" value="Undecaprenyl diphosphate synthase"/>
    <property type="match status" value="1"/>
</dbReference>
<sequence length="167" mass="19010">MDAGVCFRAFGNLSLIPEDINQLMAQIVIATKDNNKAFLNFAVAYTCNFPTLASTLLIPYGLNSTYGTCSVQSFIIKNVIICIMYLEKTPFSRKTAFYSIPTLDRNKKYRKLTYVNGIQLRLRYRGMALIRGSFRFHDTILGLFARYLYAMSVTLERKKVQANDGEV</sequence>